<dbReference type="InterPro" id="IPR001876">
    <property type="entry name" value="Znf_RanBP2"/>
</dbReference>
<proteinExistence type="predicted"/>
<dbReference type="Proteomes" id="UP000293195">
    <property type="component" value="Unassembled WGS sequence"/>
</dbReference>
<name>A0ABY0FWW6_9PLEO</name>
<keyword evidence="1" id="KW-0479">Metal-binding</keyword>
<evidence type="ECO:0000313" key="5">
    <source>
        <dbReference type="EMBL" id="RYN88482.1"/>
    </source>
</evidence>
<dbReference type="EMBL" id="PDXF01000096">
    <property type="protein sequence ID" value="RYN88482.1"/>
    <property type="molecule type" value="Genomic_DNA"/>
</dbReference>
<dbReference type="PROSITE" id="PS01358">
    <property type="entry name" value="ZF_RANBP2_1"/>
    <property type="match status" value="1"/>
</dbReference>
<sequence>MTTTTTREGTAPPFINNAISYGHSTQTIIGSINHYTRIPDDLPLPAHDVSAGKYFILASTGNSCYNTEVLQNCQRLHFLISQACLIYPSSTATKSYCYRIRTLLSSIYEAIAEPCVSVPNVQLRETYSDTPVGIITKVLLVCGKAIHNFELKAKQGTNFCMMTDLNEFRNSLRNCLFYLFASFLNIHEKDPLSRSSIAGIDEVIGDMLRCHWRCQTIIIKLAGSSFTELEDPIKFYDASRATTFLPIPMILCESPHQMHLFLLTVYGNRPWHKKIEHNEYILESSDLTKEVQLQNWSEVIRPGEIVYMTMLVKRKGGMSDTSCRECRAMNVEKICVGKICVNKKMRCLSCGLVSGVTESTFETENIDSASEKEDDSQAKSSKTSRNLVEERFLRMRYDCDLSTQKLSSTQELSSTPQGEDKYSWWHGGGDLWSCPNCGAENPSWQTFCPLC</sequence>
<reference evidence="6" key="1">
    <citation type="journal article" date="2019" name="bioRxiv">
        <title>Genomics, evolutionary history and diagnostics of the Alternaria alternata species group including apple and Asian pear pathotypes.</title>
        <authorList>
            <person name="Armitage A.D."/>
            <person name="Cockerton H.M."/>
            <person name="Sreenivasaprasad S."/>
            <person name="Woodhall J.W."/>
            <person name="Lane C.R."/>
            <person name="Harrison R.J."/>
            <person name="Clarkson J.P."/>
        </authorList>
    </citation>
    <scope>NUCLEOTIDE SEQUENCE [LARGE SCALE GENOMIC DNA]</scope>
    <source>
        <strain evidence="6">FERA 635</strain>
    </source>
</reference>
<evidence type="ECO:0000256" key="3">
    <source>
        <dbReference type="ARBA" id="ARBA00022833"/>
    </source>
</evidence>
<evidence type="ECO:0000259" key="4">
    <source>
        <dbReference type="PROSITE" id="PS01358"/>
    </source>
</evidence>
<keyword evidence="6" id="KW-1185">Reference proteome</keyword>
<evidence type="ECO:0000256" key="1">
    <source>
        <dbReference type="ARBA" id="ARBA00022723"/>
    </source>
</evidence>
<organism evidence="5 6">
    <name type="scientific">Alternaria tenuissima</name>
    <dbReference type="NCBI Taxonomy" id="119927"/>
    <lineage>
        <taxon>Eukaryota</taxon>
        <taxon>Fungi</taxon>
        <taxon>Dikarya</taxon>
        <taxon>Ascomycota</taxon>
        <taxon>Pezizomycotina</taxon>
        <taxon>Dothideomycetes</taxon>
        <taxon>Pleosporomycetidae</taxon>
        <taxon>Pleosporales</taxon>
        <taxon>Pleosporineae</taxon>
        <taxon>Pleosporaceae</taxon>
        <taxon>Alternaria</taxon>
        <taxon>Alternaria sect. Alternaria</taxon>
        <taxon>Alternaria alternata complex</taxon>
    </lineage>
</organism>
<dbReference type="Pfam" id="PF22893">
    <property type="entry name" value="ULD_2"/>
    <property type="match status" value="1"/>
</dbReference>
<evidence type="ECO:0000313" key="6">
    <source>
        <dbReference type="Proteomes" id="UP000293195"/>
    </source>
</evidence>
<gene>
    <name evidence="5" type="ORF">AA0119_g11812</name>
</gene>
<feature type="domain" description="RanBP2-type" evidence="4">
    <location>
        <begin position="432"/>
        <end position="451"/>
    </location>
</feature>
<evidence type="ECO:0000256" key="2">
    <source>
        <dbReference type="ARBA" id="ARBA00022771"/>
    </source>
</evidence>
<keyword evidence="2" id="KW-0863">Zinc-finger</keyword>
<protein>
    <recommendedName>
        <fullName evidence="4">RanBP2-type domain-containing protein</fullName>
    </recommendedName>
</protein>
<comment type="caution">
    <text evidence="5">The sequence shown here is derived from an EMBL/GenBank/DDBJ whole genome shotgun (WGS) entry which is preliminary data.</text>
</comment>
<keyword evidence="3" id="KW-0862">Zinc</keyword>
<dbReference type="InterPro" id="IPR054464">
    <property type="entry name" value="ULD_fung"/>
</dbReference>
<accession>A0ABY0FWW6</accession>